<dbReference type="PANTHER" id="PTHR34818:SF1">
    <property type="entry name" value="PROTEIN BLI-3"/>
    <property type="match status" value="1"/>
</dbReference>
<name>A0A3A2ZIG4_9EURO</name>
<dbReference type="Gene3D" id="2.30.110.10">
    <property type="entry name" value="Electron Transport, Fmn-binding Protein, Chain A"/>
    <property type="match status" value="1"/>
</dbReference>
<evidence type="ECO:0000259" key="1">
    <source>
        <dbReference type="Pfam" id="PF16242"/>
    </source>
</evidence>
<feature type="domain" description="General stress protein FMN-binding split barrel" evidence="1">
    <location>
        <begin position="30"/>
        <end position="188"/>
    </location>
</feature>
<dbReference type="InterPro" id="IPR052917">
    <property type="entry name" value="Stress-Dev_Protein"/>
</dbReference>
<keyword evidence="3" id="KW-1185">Reference proteome</keyword>
<dbReference type="PANTHER" id="PTHR34818">
    <property type="entry name" value="PROTEIN BLI-3"/>
    <property type="match status" value="1"/>
</dbReference>
<dbReference type="Pfam" id="PF16242">
    <property type="entry name" value="Pyrid_ox_like"/>
    <property type="match status" value="1"/>
</dbReference>
<evidence type="ECO:0000313" key="2">
    <source>
        <dbReference type="EMBL" id="RJE22083.1"/>
    </source>
</evidence>
<sequence>MSATINTSAGSQPLDPYKSKNFQDVPLQQKIEDLVNFIKEVKYGMLTTKLSTENDLLSSRCMALAGQEHSGIDLLFHTNLFSSKTLDLSIHPTETNMSFLDPVSGSWASISGTAHIVSDPETVKKCYTPSLKAWLGDLGDGVHDGGPNDPRIGIIRLEAKLVTYAVAREGMVERAYESVKGVATGDVPEISSIRELREGELNEWRQTHKR</sequence>
<gene>
    <name evidence="2" type="ORF">PHISCL_05589</name>
</gene>
<dbReference type="AlphaFoldDB" id="A0A3A2ZIG4"/>
<organism evidence="2 3">
    <name type="scientific">Aspergillus sclerotialis</name>
    <dbReference type="NCBI Taxonomy" id="2070753"/>
    <lineage>
        <taxon>Eukaryota</taxon>
        <taxon>Fungi</taxon>
        <taxon>Dikarya</taxon>
        <taxon>Ascomycota</taxon>
        <taxon>Pezizomycotina</taxon>
        <taxon>Eurotiomycetes</taxon>
        <taxon>Eurotiomycetidae</taxon>
        <taxon>Eurotiales</taxon>
        <taxon>Aspergillaceae</taxon>
        <taxon>Aspergillus</taxon>
        <taxon>Aspergillus subgen. Polypaecilum</taxon>
    </lineage>
</organism>
<accession>A0A3A2ZIG4</accession>
<dbReference type="InterPro" id="IPR038725">
    <property type="entry name" value="YdaG_split_barrel_FMN-bd"/>
</dbReference>
<evidence type="ECO:0000313" key="3">
    <source>
        <dbReference type="Proteomes" id="UP000266188"/>
    </source>
</evidence>
<dbReference type="EMBL" id="MVGC01000188">
    <property type="protein sequence ID" value="RJE22083.1"/>
    <property type="molecule type" value="Genomic_DNA"/>
</dbReference>
<dbReference type="Proteomes" id="UP000266188">
    <property type="component" value="Unassembled WGS sequence"/>
</dbReference>
<dbReference type="InterPro" id="IPR012349">
    <property type="entry name" value="Split_barrel_FMN-bd"/>
</dbReference>
<proteinExistence type="predicted"/>
<dbReference type="SUPFAM" id="SSF50475">
    <property type="entry name" value="FMN-binding split barrel"/>
    <property type="match status" value="1"/>
</dbReference>
<comment type="caution">
    <text evidence="2">The sequence shown here is derived from an EMBL/GenBank/DDBJ whole genome shotgun (WGS) entry which is preliminary data.</text>
</comment>
<dbReference type="STRING" id="2070753.A0A3A2ZIG4"/>
<protein>
    <submittedName>
        <fullName evidence="2">Blue light-inducible protein Bli-3</fullName>
    </submittedName>
</protein>
<reference evidence="3" key="1">
    <citation type="submission" date="2017-02" db="EMBL/GenBank/DDBJ databases">
        <authorList>
            <person name="Tafer H."/>
            <person name="Lopandic K."/>
        </authorList>
    </citation>
    <scope>NUCLEOTIDE SEQUENCE [LARGE SCALE GENOMIC DNA]</scope>
    <source>
        <strain evidence="3">CBS 366.77</strain>
    </source>
</reference>
<dbReference type="OrthoDB" id="434253at2759"/>